<reference evidence="3 4" key="1">
    <citation type="journal article" date="2016" name="Genome Announc.">
        <title>Genome Sequence of Madurella mycetomatis mm55, Isolated from a Human Mycetoma Case in Sudan.</title>
        <authorList>
            <person name="Smit S."/>
            <person name="Derks M.F."/>
            <person name="Bervoets S."/>
            <person name="Fahal A."/>
            <person name="van Leeuwen W."/>
            <person name="van Belkum A."/>
            <person name="van de Sande W.W."/>
        </authorList>
    </citation>
    <scope>NUCLEOTIDE SEQUENCE [LARGE SCALE GENOMIC DNA]</scope>
    <source>
        <strain evidence="4">mm55</strain>
    </source>
</reference>
<dbReference type="PANTHER" id="PTHR34502">
    <property type="entry name" value="DUF6594 DOMAIN-CONTAINING PROTEIN-RELATED"/>
    <property type="match status" value="1"/>
</dbReference>
<keyword evidence="1" id="KW-1133">Transmembrane helix</keyword>
<dbReference type="EMBL" id="LCTW02000062">
    <property type="protein sequence ID" value="KXX80329.1"/>
    <property type="molecule type" value="Genomic_DNA"/>
</dbReference>
<gene>
    <name evidence="3" type="ORF">MMYC01_204684</name>
</gene>
<feature type="domain" description="DUF6594" evidence="2">
    <location>
        <begin position="57"/>
        <end position="215"/>
    </location>
</feature>
<evidence type="ECO:0000313" key="3">
    <source>
        <dbReference type="EMBL" id="KXX80329.1"/>
    </source>
</evidence>
<accession>A0A175WA22</accession>
<keyword evidence="1" id="KW-0472">Membrane</keyword>
<evidence type="ECO:0000259" key="2">
    <source>
        <dbReference type="Pfam" id="PF20237"/>
    </source>
</evidence>
<dbReference type="AlphaFoldDB" id="A0A175WA22"/>
<feature type="transmembrane region" description="Helical" evidence="1">
    <location>
        <begin position="154"/>
        <end position="177"/>
    </location>
</feature>
<dbReference type="Proteomes" id="UP000078237">
    <property type="component" value="Unassembled WGS sequence"/>
</dbReference>
<proteinExistence type="predicted"/>
<feature type="domain" description="DUF6594" evidence="2">
    <location>
        <begin position="8"/>
        <end position="52"/>
    </location>
</feature>
<comment type="caution">
    <text evidence="3">The sequence shown here is derived from an EMBL/GenBank/DDBJ whole genome shotgun (WGS) entry which is preliminary data.</text>
</comment>
<keyword evidence="1" id="KW-0812">Transmembrane</keyword>
<dbReference type="VEuPathDB" id="FungiDB:MMYC01_204684"/>
<dbReference type="InterPro" id="IPR046529">
    <property type="entry name" value="DUF6594"/>
</dbReference>
<feature type="transmembrane region" description="Helical" evidence="1">
    <location>
        <begin position="183"/>
        <end position="201"/>
    </location>
</feature>
<dbReference type="PANTHER" id="PTHR34502:SF5">
    <property type="entry name" value="DUF6594 DOMAIN-CONTAINING PROTEIN"/>
    <property type="match status" value="1"/>
</dbReference>
<sequence>MEYPQDSYPRLATLMGKEKDIAIFRRFDDLNILCLLSLQAEIVQLEKEFRIDCVADVDKPMKSQLKSLKEWLRDSRGGSSFLTNFETETWHDDHVSSYLCLEPQSAKGDPFTKWMLNSVVQAYDRFLGRYIGSGQILDERTGDKSYSGDRVNRVSNIVAAIMASALPVVAIFALNRIPSTEGRIGATASFTITFAVLMGIFSSAKRSEIIAATAT</sequence>
<name>A0A175WA22_9PEZI</name>
<keyword evidence="4" id="KW-1185">Reference proteome</keyword>
<evidence type="ECO:0000313" key="4">
    <source>
        <dbReference type="Proteomes" id="UP000078237"/>
    </source>
</evidence>
<protein>
    <recommendedName>
        <fullName evidence="2">DUF6594 domain-containing protein</fullName>
    </recommendedName>
</protein>
<evidence type="ECO:0000256" key="1">
    <source>
        <dbReference type="SAM" id="Phobius"/>
    </source>
</evidence>
<dbReference type="OrthoDB" id="4582987at2759"/>
<dbReference type="Pfam" id="PF20237">
    <property type="entry name" value="DUF6594"/>
    <property type="match status" value="2"/>
</dbReference>
<dbReference type="STRING" id="100816.A0A175WA22"/>
<organism evidence="3 4">
    <name type="scientific">Madurella mycetomatis</name>
    <dbReference type="NCBI Taxonomy" id="100816"/>
    <lineage>
        <taxon>Eukaryota</taxon>
        <taxon>Fungi</taxon>
        <taxon>Dikarya</taxon>
        <taxon>Ascomycota</taxon>
        <taxon>Pezizomycotina</taxon>
        <taxon>Sordariomycetes</taxon>
        <taxon>Sordariomycetidae</taxon>
        <taxon>Sordariales</taxon>
        <taxon>Sordariales incertae sedis</taxon>
        <taxon>Madurella</taxon>
    </lineage>
</organism>